<dbReference type="EMBL" id="AJYK02000032">
    <property type="protein sequence ID" value="OEF27557.1"/>
    <property type="molecule type" value="Genomic_DNA"/>
</dbReference>
<feature type="region of interest" description="Disordered" evidence="1">
    <location>
        <begin position="68"/>
        <end position="99"/>
    </location>
</feature>
<dbReference type="STRING" id="1188252.A1QC_06445"/>
<reference evidence="3 4" key="1">
    <citation type="journal article" date="2012" name="Science">
        <title>Ecological populations of bacteria act as socially cohesive units of antibiotic production and resistance.</title>
        <authorList>
            <person name="Cordero O.X."/>
            <person name="Wildschutte H."/>
            <person name="Kirkup B."/>
            <person name="Proehl S."/>
            <person name="Ngo L."/>
            <person name="Hussain F."/>
            <person name="Le Roux F."/>
            <person name="Mincer T."/>
            <person name="Polz M.F."/>
        </authorList>
    </citation>
    <scope>NUCLEOTIDE SEQUENCE [LARGE SCALE GENOMIC DNA]</scope>
    <source>
        <strain evidence="3 4">1S-45</strain>
    </source>
</reference>
<evidence type="ECO:0000313" key="3">
    <source>
        <dbReference type="EMBL" id="OEF27557.1"/>
    </source>
</evidence>
<dbReference type="InterPro" id="IPR009468">
    <property type="entry name" value="DUF1090"/>
</dbReference>
<feature type="chain" id="PRO_5009174727" description="DUF1090 domain-containing protein" evidence="2">
    <location>
        <begin position="22"/>
        <end position="131"/>
    </location>
</feature>
<proteinExistence type="predicted"/>
<dbReference type="eggNOG" id="COG1422">
    <property type="taxonomic scope" value="Bacteria"/>
</dbReference>
<dbReference type="RefSeq" id="WP_017025756.1">
    <property type="nucleotide sequence ID" value="NZ_AJYK02000032.1"/>
</dbReference>
<dbReference type="AlphaFoldDB" id="A0A1E5E485"/>
<keyword evidence="4" id="KW-1185">Reference proteome</keyword>
<dbReference type="OrthoDB" id="5878835at2"/>
<keyword evidence="2" id="KW-0732">Signal</keyword>
<protein>
    <recommendedName>
        <fullName evidence="5">DUF1090 domain-containing protein</fullName>
    </recommendedName>
</protein>
<organism evidence="3 4">
    <name type="scientific">Vibrio rumoiensis 1S-45</name>
    <dbReference type="NCBI Taxonomy" id="1188252"/>
    <lineage>
        <taxon>Bacteria</taxon>
        <taxon>Pseudomonadati</taxon>
        <taxon>Pseudomonadota</taxon>
        <taxon>Gammaproteobacteria</taxon>
        <taxon>Vibrionales</taxon>
        <taxon>Vibrionaceae</taxon>
        <taxon>Vibrio</taxon>
    </lineage>
</organism>
<dbReference type="Proteomes" id="UP000094070">
    <property type="component" value="Unassembled WGS sequence"/>
</dbReference>
<evidence type="ECO:0000256" key="2">
    <source>
        <dbReference type="SAM" id="SignalP"/>
    </source>
</evidence>
<comment type="caution">
    <text evidence="3">The sequence shown here is derived from an EMBL/GenBank/DDBJ whole genome shotgun (WGS) entry which is preliminary data.</text>
</comment>
<evidence type="ECO:0000313" key="4">
    <source>
        <dbReference type="Proteomes" id="UP000094070"/>
    </source>
</evidence>
<evidence type="ECO:0008006" key="5">
    <source>
        <dbReference type="Google" id="ProtNLM"/>
    </source>
</evidence>
<gene>
    <name evidence="3" type="ORF">A1QC_06445</name>
</gene>
<name>A0A1E5E485_9VIBR</name>
<accession>A0A1E5E485</accession>
<dbReference type="Pfam" id="PF06476">
    <property type="entry name" value="DUF1090"/>
    <property type="match status" value="1"/>
</dbReference>
<evidence type="ECO:0000256" key="1">
    <source>
        <dbReference type="SAM" id="MobiDB-lite"/>
    </source>
</evidence>
<sequence length="131" mass="14795">MKLTSLLLPAFFTLASSAVFAQDCSDKTGCEEKICQIEKQLDLAKQNNNSHKEKGLTTALQNAKEHCTTDGLSDDLKGKIDDVKDDMSEHQDDLKEAMKDQKFDKVSKYKEKLAEDNKKLEQLNSELNKLQ</sequence>
<feature type="signal peptide" evidence="2">
    <location>
        <begin position="1"/>
        <end position="21"/>
    </location>
</feature>